<feature type="domain" description="CYTH" evidence="1">
    <location>
        <begin position="2"/>
        <end position="203"/>
    </location>
</feature>
<evidence type="ECO:0000259" key="2">
    <source>
        <dbReference type="PROSITE" id="PS51708"/>
    </source>
</evidence>
<dbReference type="SMART" id="SM01118">
    <property type="entry name" value="CYTH"/>
    <property type="match status" value="1"/>
</dbReference>
<organism evidence="3 4">
    <name type="scientific">Zobellella aerophila</name>
    <dbReference type="NCBI Taxonomy" id="870480"/>
    <lineage>
        <taxon>Bacteria</taxon>
        <taxon>Pseudomonadati</taxon>
        <taxon>Pseudomonadota</taxon>
        <taxon>Gammaproteobacteria</taxon>
        <taxon>Aeromonadales</taxon>
        <taxon>Aeromonadaceae</taxon>
        <taxon>Zobellella</taxon>
    </lineage>
</organism>
<name>A0ABP6W7U6_9GAMM</name>
<dbReference type="InterPro" id="IPR023577">
    <property type="entry name" value="CYTH_domain"/>
</dbReference>
<dbReference type="InterPro" id="IPR007899">
    <property type="entry name" value="CHAD_dom"/>
</dbReference>
<gene>
    <name evidence="3" type="ORF">GCM10022394_28100</name>
</gene>
<dbReference type="InterPro" id="IPR039013">
    <property type="entry name" value="YgiF"/>
</dbReference>
<keyword evidence="4" id="KW-1185">Reference proteome</keyword>
<dbReference type="CDD" id="cd07756">
    <property type="entry name" value="CYTH-like_Pase_CHAD"/>
    <property type="match status" value="1"/>
</dbReference>
<dbReference type="Gene3D" id="1.40.20.10">
    <property type="entry name" value="CHAD domain"/>
    <property type="match status" value="1"/>
</dbReference>
<evidence type="ECO:0000313" key="3">
    <source>
        <dbReference type="EMBL" id="GAA3546473.1"/>
    </source>
</evidence>
<sequence>MDTEIEIKFLAVDDISGRLPVLLKNYNILKQDQFHLSNTYYDTADLALRRADAGLRIRSKDGVLEQTVKLAGSQIGGLHQRPEYNVGLADHSPDLGLFPAHIWPEGLALDALQQALLPQFCTDFVRRRWLLSCDDGSEIELAFDIGEVRAGEASEPIAELELELCRGDASQLFELAEVLIAQGGLRLGAVSKAQRGYQLAGLSPLPGLRPLEHVPLAAADSCEQAMARMLHQGMAHWQYHEESWLAQPAIELLVQLREGVSLVHQILLMFGPLISHKVNSSWIDDLLWLQQQLSWLDRAQMLAQLSLEKGHYLRKLDCQKEVLRRLQEQGNFLPDEDKLQQLFYSARYARLVLRLTHWLYRQDWRAGVSQQQQVGLAAPVQGLADRLVDDSWQTLRQSALGNPELSRAEYIQQKGKLRRNLMVGLCFGDLYPEAERLAFRMPWLDILRGIEDLDMLTPLEEAYDQLDPEQQQELTLWLDRKQNFLLEALEQSRDQALQQQPYWLATE</sequence>
<comment type="caution">
    <text evidence="3">The sequence shown here is derived from an EMBL/GenBank/DDBJ whole genome shotgun (WGS) entry which is preliminary data.</text>
</comment>
<dbReference type="Pfam" id="PF05235">
    <property type="entry name" value="CHAD"/>
    <property type="match status" value="1"/>
</dbReference>
<dbReference type="PROSITE" id="PS51708">
    <property type="entry name" value="CHAD"/>
    <property type="match status" value="1"/>
</dbReference>
<dbReference type="EMBL" id="BAABCX010000004">
    <property type="protein sequence ID" value="GAA3546473.1"/>
    <property type="molecule type" value="Genomic_DNA"/>
</dbReference>
<feature type="domain" description="CHAD" evidence="2">
    <location>
        <begin position="219"/>
        <end position="483"/>
    </location>
</feature>
<reference evidence="4" key="1">
    <citation type="journal article" date="2019" name="Int. J. Syst. Evol. Microbiol.">
        <title>The Global Catalogue of Microorganisms (GCM) 10K type strain sequencing project: providing services to taxonomists for standard genome sequencing and annotation.</title>
        <authorList>
            <consortium name="The Broad Institute Genomics Platform"/>
            <consortium name="The Broad Institute Genome Sequencing Center for Infectious Disease"/>
            <person name="Wu L."/>
            <person name="Ma J."/>
        </authorList>
    </citation>
    <scope>NUCLEOTIDE SEQUENCE [LARGE SCALE GENOMIC DNA]</scope>
    <source>
        <strain evidence="4">JCM 17110</strain>
    </source>
</reference>
<dbReference type="SUPFAM" id="SSF55154">
    <property type="entry name" value="CYTH-like phosphatases"/>
    <property type="match status" value="1"/>
</dbReference>
<evidence type="ECO:0000313" key="4">
    <source>
        <dbReference type="Proteomes" id="UP001500795"/>
    </source>
</evidence>
<dbReference type="PANTHER" id="PTHR39569:SF1">
    <property type="entry name" value="INORGANIC TRIPHOSPHATASE"/>
    <property type="match status" value="1"/>
</dbReference>
<dbReference type="PROSITE" id="PS51707">
    <property type="entry name" value="CYTH"/>
    <property type="match status" value="1"/>
</dbReference>
<dbReference type="Pfam" id="PF01928">
    <property type="entry name" value="CYTH"/>
    <property type="match status" value="1"/>
</dbReference>
<evidence type="ECO:0000259" key="1">
    <source>
        <dbReference type="PROSITE" id="PS51707"/>
    </source>
</evidence>
<dbReference type="RefSeq" id="WP_344959141.1">
    <property type="nucleotide sequence ID" value="NZ_BAABCX010000004.1"/>
</dbReference>
<protein>
    <submittedName>
        <fullName evidence="3">Inorganic triphosphatase</fullName>
    </submittedName>
</protein>
<dbReference type="PANTHER" id="PTHR39569">
    <property type="entry name" value="INORGANIC TRIPHOSPHATASE"/>
    <property type="match status" value="1"/>
</dbReference>
<dbReference type="InterPro" id="IPR038186">
    <property type="entry name" value="CHAD_dom_sf"/>
</dbReference>
<proteinExistence type="predicted"/>
<accession>A0ABP6W7U6</accession>
<dbReference type="InterPro" id="IPR033469">
    <property type="entry name" value="CYTH-like_dom_sf"/>
</dbReference>
<dbReference type="Proteomes" id="UP001500795">
    <property type="component" value="Unassembled WGS sequence"/>
</dbReference>
<dbReference type="Gene3D" id="2.40.320.10">
    <property type="entry name" value="Hypothetical Protein Pfu-838710-001"/>
    <property type="match status" value="1"/>
</dbReference>